<dbReference type="EMBL" id="UNOZ01000037">
    <property type="protein sequence ID" value="SYX92775.1"/>
    <property type="molecule type" value="Genomic_DNA"/>
</dbReference>
<protein>
    <submittedName>
        <fullName evidence="1">Uncharacterized protein</fullName>
    </submittedName>
</protein>
<proteinExistence type="predicted"/>
<evidence type="ECO:0000313" key="1">
    <source>
        <dbReference type="EMBL" id="SYX92775.1"/>
    </source>
</evidence>
<organism evidence="1 2">
    <name type="scientific">Pseudomonas reidholzensis</name>
    <dbReference type="NCBI Taxonomy" id="1785162"/>
    <lineage>
        <taxon>Bacteria</taxon>
        <taxon>Pseudomonadati</taxon>
        <taxon>Pseudomonadota</taxon>
        <taxon>Gammaproteobacteria</taxon>
        <taxon>Pseudomonadales</taxon>
        <taxon>Pseudomonadaceae</taxon>
        <taxon>Pseudomonas</taxon>
    </lineage>
</organism>
<name>A0A383S0S1_9PSED</name>
<evidence type="ECO:0000313" key="2">
    <source>
        <dbReference type="Proteomes" id="UP000263595"/>
    </source>
</evidence>
<dbReference type="OrthoDB" id="6888481at2"/>
<reference evidence="2" key="1">
    <citation type="submission" date="2018-08" db="EMBL/GenBank/DDBJ databases">
        <authorList>
            <person name="Blom J."/>
        </authorList>
    </citation>
    <scope>NUCLEOTIDE SEQUENCE [LARGE SCALE GENOMIC DNA]</scope>
    <source>
        <strain evidence="2">CCOS 865</strain>
    </source>
</reference>
<dbReference type="AlphaFoldDB" id="A0A383S0S1"/>
<accession>A0A383S0S1</accession>
<gene>
    <name evidence="1" type="ORF">CCOS865_05067</name>
</gene>
<sequence length="207" mass="23021">MQSPEATVVGASLVSFIPGVTLAQRQAVKLAALWAESTTVRAMAGKPAAEQYHYYRRQLKYLGWDATSAEEVHWPDPQRPAIVDQALRKIDALAGERHSNSMALAFQALRKGGLALLHFELRSREHGAFKLLSCAPMGANSVDMVIYHEAGSGSHLTAGFLFRQRSNSHVYAELVRFNTRLFDQEHRSKVLRATEKISLEEIHAAQI</sequence>
<dbReference type="Proteomes" id="UP000263595">
    <property type="component" value="Unassembled WGS sequence"/>
</dbReference>
<dbReference type="RefSeq" id="WP_119146184.1">
    <property type="nucleotide sequence ID" value="NZ_CBCSFL010000021.1"/>
</dbReference>
<keyword evidence="2" id="KW-1185">Reference proteome</keyword>